<feature type="compositionally biased region" description="Basic and acidic residues" evidence="1">
    <location>
        <begin position="270"/>
        <end position="281"/>
    </location>
</feature>
<sequence length="302" mass="33770">MDKPAPAPPADELRAKLIREFDDHPSEWVFPNEFGGYDVDNAAAADLALEVLGPELEEGRFAIAHIEQWQRVVEANKTEIARLTGLLRGMARKVVASRAELHQAVEDWARNDASVLADSQQVATRNEYLQRLLVWERKCWGIERQGWRELHERTVAEASISSIPDDALAQLVHMLANRARTLPGLEYDEHQHAAAALLDRFRSWQTTNTTTSGAHLQGSSNWLQRLEQAPVEPGSLQPLRHVVSYKRHEAGWCAVCSGCLTHEHGPEQQVRDWGGQHEADALRPASDTTRPPSASPSTRQEG</sequence>
<feature type="compositionally biased region" description="Polar residues" evidence="1">
    <location>
        <begin position="286"/>
        <end position="302"/>
    </location>
</feature>
<name>A0A2T0SPH6_9PSEU</name>
<reference evidence="2 3" key="1">
    <citation type="submission" date="2018-03" db="EMBL/GenBank/DDBJ databases">
        <title>Genomic Encyclopedia of Archaeal and Bacterial Type Strains, Phase II (KMG-II): from individual species to whole genera.</title>
        <authorList>
            <person name="Goeker M."/>
        </authorList>
    </citation>
    <scope>NUCLEOTIDE SEQUENCE [LARGE SCALE GENOMIC DNA]</scope>
    <source>
        <strain evidence="2 3">DSM 44720</strain>
    </source>
</reference>
<evidence type="ECO:0000313" key="2">
    <source>
        <dbReference type="EMBL" id="PRY35308.1"/>
    </source>
</evidence>
<proteinExistence type="predicted"/>
<dbReference type="Proteomes" id="UP000239494">
    <property type="component" value="Unassembled WGS sequence"/>
</dbReference>
<dbReference type="RefSeq" id="WP_106193814.1">
    <property type="nucleotide sequence ID" value="NZ_PVTF01000014.1"/>
</dbReference>
<feature type="region of interest" description="Disordered" evidence="1">
    <location>
        <begin position="270"/>
        <end position="302"/>
    </location>
</feature>
<comment type="caution">
    <text evidence="2">The sequence shown here is derived from an EMBL/GenBank/DDBJ whole genome shotgun (WGS) entry which is preliminary data.</text>
</comment>
<protein>
    <submittedName>
        <fullName evidence="2">Uncharacterized protein</fullName>
    </submittedName>
</protein>
<gene>
    <name evidence="2" type="ORF">CLV43_114226</name>
</gene>
<accession>A0A2T0SPH6</accession>
<dbReference type="AlphaFoldDB" id="A0A2T0SPH6"/>
<evidence type="ECO:0000256" key="1">
    <source>
        <dbReference type="SAM" id="MobiDB-lite"/>
    </source>
</evidence>
<dbReference type="EMBL" id="PVTF01000014">
    <property type="protein sequence ID" value="PRY35308.1"/>
    <property type="molecule type" value="Genomic_DNA"/>
</dbReference>
<evidence type="ECO:0000313" key="3">
    <source>
        <dbReference type="Proteomes" id="UP000239494"/>
    </source>
</evidence>
<keyword evidence="3" id="KW-1185">Reference proteome</keyword>
<organism evidence="2 3">
    <name type="scientific">Umezawaea tangerina</name>
    <dbReference type="NCBI Taxonomy" id="84725"/>
    <lineage>
        <taxon>Bacteria</taxon>
        <taxon>Bacillati</taxon>
        <taxon>Actinomycetota</taxon>
        <taxon>Actinomycetes</taxon>
        <taxon>Pseudonocardiales</taxon>
        <taxon>Pseudonocardiaceae</taxon>
        <taxon>Umezawaea</taxon>
    </lineage>
</organism>